<name>A0AC34FS66_9BILA</name>
<evidence type="ECO:0000313" key="1">
    <source>
        <dbReference type="Proteomes" id="UP000887579"/>
    </source>
</evidence>
<sequence>MMIGEVEANDILERRAWIANLLLIMFEIITVILLMNLMISLAVGDVSELRASAEEKLLRVKTNYCIEALHLSEKLDCCPGTPLYKKRINNIMVISKNDDSEFSTYLPLKDRAKFPVRSREEEKVHDVTLNAKGIRFFSSLISNNFDRQSILSVNNAILRIVEANGSGVGAVEDEGFKNELTNLKDNESFVTKYKRWLIGLRWRAFLNIS</sequence>
<dbReference type="WBParaSite" id="ES5_v2.g20152.t1">
    <property type="protein sequence ID" value="ES5_v2.g20152.t1"/>
    <property type="gene ID" value="ES5_v2.g20152"/>
</dbReference>
<proteinExistence type="predicted"/>
<organism evidence="1 2">
    <name type="scientific">Panagrolaimus sp. ES5</name>
    <dbReference type="NCBI Taxonomy" id="591445"/>
    <lineage>
        <taxon>Eukaryota</taxon>
        <taxon>Metazoa</taxon>
        <taxon>Ecdysozoa</taxon>
        <taxon>Nematoda</taxon>
        <taxon>Chromadorea</taxon>
        <taxon>Rhabditida</taxon>
        <taxon>Tylenchina</taxon>
        <taxon>Panagrolaimomorpha</taxon>
        <taxon>Panagrolaimoidea</taxon>
        <taxon>Panagrolaimidae</taxon>
        <taxon>Panagrolaimus</taxon>
    </lineage>
</organism>
<evidence type="ECO:0000313" key="2">
    <source>
        <dbReference type="WBParaSite" id="ES5_v2.g20152.t1"/>
    </source>
</evidence>
<accession>A0AC34FS66</accession>
<dbReference type="Proteomes" id="UP000887579">
    <property type="component" value="Unplaced"/>
</dbReference>
<reference evidence="2" key="1">
    <citation type="submission" date="2022-11" db="UniProtKB">
        <authorList>
            <consortium name="WormBaseParasite"/>
        </authorList>
    </citation>
    <scope>IDENTIFICATION</scope>
</reference>
<protein>
    <submittedName>
        <fullName evidence="2">Ion transport domain-containing protein</fullName>
    </submittedName>
</protein>